<dbReference type="OrthoDB" id="5768557at2"/>
<proteinExistence type="predicted"/>
<name>A0A126Q4H7_ALTMA</name>
<dbReference type="GO" id="GO:0055085">
    <property type="term" value="P:transmembrane transport"/>
    <property type="evidence" value="ECO:0007669"/>
    <property type="project" value="InterPro"/>
</dbReference>
<accession>A0A126Q4H7</accession>
<dbReference type="Pfam" id="PF03544">
    <property type="entry name" value="TonB_C"/>
    <property type="match status" value="1"/>
</dbReference>
<dbReference type="SUPFAM" id="SSF74653">
    <property type="entry name" value="TolA/TonB C-terminal domain"/>
    <property type="match status" value="1"/>
</dbReference>
<dbReference type="Gene3D" id="3.30.1150.10">
    <property type="match status" value="1"/>
</dbReference>
<protein>
    <recommendedName>
        <fullName evidence="1">TonB C-terminal domain-containing protein</fullName>
    </recommendedName>
</protein>
<dbReference type="EMBL" id="CP014323">
    <property type="protein sequence ID" value="AMJ99900.1"/>
    <property type="molecule type" value="Genomic_DNA"/>
</dbReference>
<reference evidence="2 3" key="1">
    <citation type="submission" date="2015-12" db="EMBL/GenBank/DDBJ databases">
        <authorList>
            <person name="Shamseldin A."/>
            <person name="Moawad H."/>
            <person name="Abd El-Rahim W.M."/>
            <person name="Sadowsky M.J."/>
        </authorList>
    </citation>
    <scope>NUCLEOTIDE SEQUENCE [LARGE SCALE GENOMIC DNA]</scope>
    <source>
        <strain evidence="2 3">D7</strain>
    </source>
</reference>
<evidence type="ECO:0000313" key="2">
    <source>
        <dbReference type="EMBL" id="AMJ99900.1"/>
    </source>
</evidence>
<gene>
    <name evidence="2" type="ORF">AVL55_18100</name>
</gene>
<dbReference type="Proteomes" id="UP000063991">
    <property type="component" value="Chromosome"/>
</dbReference>
<sequence>MKYNLQPSLLSGAVLVSALGVMWLGHFLSNLQPDAMVVRKLDIAVTPPPPPPPKTQNVVEETELVMQVEGSGAAMTMADLSVEPDIQVPKPDMPNVKVTQTQWDMPDIELDAFGLSELDSKPTLLTPVKIRFPKRLKKQGIKRVIVKLDVIIDEHGNVKLMDIVENPHHELNKEIMRFVKASKFTSPYKEDEAVKARFIWPVVIEA</sequence>
<feature type="domain" description="TonB C-terminal" evidence="1">
    <location>
        <begin position="130"/>
        <end position="201"/>
    </location>
</feature>
<dbReference type="AlphaFoldDB" id="A0A126Q4H7"/>
<evidence type="ECO:0000313" key="3">
    <source>
        <dbReference type="Proteomes" id="UP000063991"/>
    </source>
</evidence>
<dbReference type="InterPro" id="IPR037682">
    <property type="entry name" value="TonB_C"/>
</dbReference>
<dbReference type="RefSeq" id="WP_061096035.1">
    <property type="nucleotide sequence ID" value="NZ_CP014323.1"/>
</dbReference>
<evidence type="ECO:0000259" key="1">
    <source>
        <dbReference type="Pfam" id="PF03544"/>
    </source>
</evidence>
<organism evidence="2 3">
    <name type="scientific">Alteromonas macleodii</name>
    <name type="common">Pseudoalteromonas macleodii</name>
    <dbReference type="NCBI Taxonomy" id="28108"/>
    <lineage>
        <taxon>Bacteria</taxon>
        <taxon>Pseudomonadati</taxon>
        <taxon>Pseudomonadota</taxon>
        <taxon>Gammaproteobacteria</taxon>
        <taxon>Alteromonadales</taxon>
        <taxon>Alteromonadaceae</taxon>
        <taxon>Alteromonas/Salinimonas group</taxon>
        <taxon>Alteromonas</taxon>
    </lineage>
</organism>